<proteinExistence type="predicted"/>
<dbReference type="Proteomes" id="UP000887564">
    <property type="component" value="Unplaced"/>
</dbReference>
<keyword evidence="1" id="KW-1185">Reference proteome</keyword>
<organism evidence="1 2">
    <name type="scientific">Parascaris equorum</name>
    <name type="common">Equine roundworm</name>
    <dbReference type="NCBI Taxonomy" id="6256"/>
    <lineage>
        <taxon>Eukaryota</taxon>
        <taxon>Metazoa</taxon>
        <taxon>Ecdysozoa</taxon>
        <taxon>Nematoda</taxon>
        <taxon>Chromadorea</taxon>
        <taxon>Rhabditida</taxon>
        <taxon>Spirurina</taxon>
        <taxon>Ascaridomorpha</taxon>
        <taxon>Ascaridoidea</taxon>
        <taxon>Ascarididae</taxon>
        <taxon>Parascaris</taxon>
    </lineage>
</organism>
<dbReference type="WBParaSite" id="PEQ_0000488301-mRNA-1">
    <property type="protein sequence ID" value="PEQ_0000488301-mRNA-1"/>
    <property type="gene ID" value="PEQ_0000488301"/>
</dbReference>
<protein>
    <submittedName>
        <fullName evidence="2">Uncharacterized protein</fullName>
    </submittedName>
</protein>
<name>A0A914REF7_PAREQ</name>
<reference evidence="2" key="1">
    <citation type="submission" date="2022-11" db="UniProtKB">
        <authorList>
            <consortium name="WormBaseParasite"/>
        </authorList>
    </citation>
    <scope>IDENTIFICATION</scope>
</reference>
<sequence>MTEESFLRQKVVQTIEHILFHNQVTAGLKELQHLNCVI</sequence>
<evidence type="ECO:0000313" key="2">
    <source>
        <dbReference type="WBParaSite" id="PEQ_0000488301-mRNA-1"/>
    </source>
</evidence>
<accession>A0A914REF7</accession>
<evidence type="ECO:0000313" key="1">
    <source>
        <dbReference type="Proteomes" id="UP000887564"/>
    </source>
</evidence>
<dbReference type="AlphaFoldDB" id="A0A914REF7"/>